<dbReference type="SUPFAM" id="SSF52540">
    <property type="entry name" value="P-loop containing nucleoside triphosphate hydrolases"/>
    <property type="match status" value="1"/>
</dbReference>
<gene>
    <name evidence="1" type="ORF">SAMN05428964_10483</name>
</gene>
<accession>A0A285TLP7</accession>
<dbReference type="Proteomes" id="UP000219068">
    <property type="component" value="Unassembled WGS sequence"/>
</dbReference>
<dbReference type="AlphaFoldDB" id="A0A285TLP7"/>
<dbReference type="NCBIfam" id="NF047389">
    <property type="entry name" value="ATPase_Sll1717"/>
    <property type="match status" value="1"/>
</dbReference>
<proteinExistence type="predicted"/>
<dbReference type="InterPro" id="IPR059206">
    <property type="entry name" value="Sll1717-like"/>
</dbReference>
<dbReference type="EMBL" id="OBMM01000004">
    <property type="protein sequence ID" value="SOC23511.1"/>
    <property type="molecule type" value="Genomic_DNA"/>
</dbReference>
<reference evidence="1 2" key="1">
    <citation type="submission" date="2017-08" db="EMBL/GenBank/DDBJ databases">
        <authorList>
            <person name="de Groot N.N."/>
        </authorList>
    </citation>
    <scope>NUCLEOTIDE SEQUENCE [LARGE SCALE GENOMIC DNA]</scope>
    <source>
        <strain evidence="1 2">USBA 78</strain>
    </source>
</reference>
<evidence type="ECO:0000313" key="2">
    <source>
        <dbReference type="Proteomes" id="UP000219068"/>
    </source>
</evidence>
<evidence type="ECO:0008006" key="3">
    <source>
        <dbReference type="Google" id="ProtNLM"/>
    </source>
</evidence>
<organism evidence="1 2">
    <name type="scientific">Thalassospira xiamenensis</name>
    <dbReference type="NCBI Taxonomy" id="220697"/>
    <lineage>
        <taxon>Bacteria</taxon>
        <taxon>Pseudomonadati</taxon>
        <taxon>Pseudomonadota</taxon>
        <taxon>Alphaproteobacteria</taxon>
        <taxon>Rhodospirillales</taxon>
        <taxon>Thalassospiraceae</taxon>
        <taxon>Thalassospira</taxon>
    </lineage>
</organism>
<protein>
    <recommendedName>
        <fullName evidence="3">DNA repair ATPase</fullName>
    </recommendedName>
</protein>
<sequence>MSGNIILRKGLHIGEPGAEDDKFFLLKCFVDTDDYEEILDLNSGKSIVSGRTGSGKTALFIRLKDEQEFVSQINPQDAAFHHIDNSDIIDFLTEIGANFSVLFQYLWKDVILSEIVKTYFLSRNVFEQTLDSWKSASVSVDQFLKANSSKFWVDHDTRIEEITSGYEGQLRAEVGSEILSARASGELKLDHRTKKEVIARTKRIASDLRIGELNKAMVAIDHLMSNRKKIIYIVIDDLDSDWVNSSVKYQLIEALFESVKAFGKIKNVKILVSVRADILDRVLSESTSDGMQPEKYDGRSIRIEWSDDALFDLVEKRINHLFHLKYTRSKKIGFNDIFPKEVRKTDTFQFIVQRTLRRPRDIIAFINQILDNAHGKSSISAKDITDAESEYSRKRLDALKHEWKSAHPNLDLYINLLRRKTGTHNIVDLLDKESIVDLGIDLTDRLDDGCIIDSTHKRYINYEKRQSEKRMQDVCYSVAAVLYKTGCISIKPRKGDHFQSCYDNVPVMLAEEISEEATFKVEPMLWRALAITPNL</sequence>
<name>A0A285TLP7_9PROT</name>
<evidence type="ECO:0000313" key="1">
    <source>
        <dbReference type="EMBL" id="SOC23511.1"/>
    </source>
</evidence>
<dbReference type="InterPro" id="IPR027417">
    <property type="entry name" value="P-loop_NTPase"/>
</dbReference>
<dbReference type="RefSeq" id="WP_097052341.1">
    <property type="nucleotide sequence ID" value="NZ_OBMM01000004.1"/>
</dbReference>